<accession>A0A2U3QAE5</accession>
<reference evidence="1 2" key="1">
    <citation type="submission" date="2018-03" db="EMBL/GenBank/DDBJ databases">
        <authorList>
            <person name="Gully D."/>
        </authorList>
    </citation>
    <scope>NUCLEOTIDE SEQUENCE [LARGE SCALE GENOMIC DNA]</scope>
    <source>
        <strain evidence="1">ORS3257</strain>
    </source>
</reference>
<dbReference type="OrthoDB" id="8230778at2"/>
<accession>A0A4Q0R1B4</accession>
<evidence type="ECO:0000313" key="2">
    <source>
        <dbReference type="Proteomes" id="UP000246085"/>
    </source>
</evidence>
<dbReference type="EMBL" id="LS398110">
    <property type="protein sequence ID" value="SPP98384.1"/>
    <property type="molecule type" value="Genomic_DNA"/>
</dbReference>
<dbReference type="AlphaFoldDB" id="A0A2U3QAE5"/>
<name>A0A2U3QAE5_9BRAD</name>
<dbReference type="Proteomes" id="UP000246085">
    <property type="component" value="Chromosome BRAD3257"/>
</dbReference>
<dbReference type="KEGG" id="bvz:BRAD3257_7740"/>
<organism evidence="1 2">
    <name type="scientific">Bradyrhizobium vignae</name>
    <dbReference type="NCBI Taxonomy" id="1549949"/>
    <lineage>
        <taxon>Bacteria</taxon>
        <taxon>Pseudomonadati</taxon>
        <taxon>Pseudomonadota</taxon>
        <taxon>Alphaproteobacteria</taxon>
        <taxon>Hyphomicrobiales</taxon>
        <taxon>Nitrobacteraceae</taxon>
        <taxon>Bradyrhizobium</taxon>
    </lineage>
</organism>
<protein>
    <submittedName>
        <fullName evidence="1">Uncharacterized protein</fullName>
    </submittedName>
</protein>
<proteinExistence type="predicted"/>
<evidence type="ECO:0000313" key="1">
    <source>
        <dbReference type="EMBL" id="SPP98384.1"/>
    </source>
</evidence>
<gene>
    <name evidence="1" type="ORF">BRAD3257_7740</name>
</gene>
<sequence>MSVSQVCSAPNTAALACAFVSLGRFGAIATAGARVAHAGTAMLGLQMHQRAARTLSLVRDCRALAGVREIVSRAARASYPPQASTYPMTMDAQTWVACQQALACRLRLFDFTPKRQPQGSADSHGQA</sequence>